<feature type="signal peptide" evidence="2">
    <location>
        <begin position="1"/>
        <end position="25"/>
    </location>
</feature>
<dbReference type="EMBL" id="JACSQU010000001">
    <property type="protein sequence ID" value="MBD7939771.1"/>
    <property type="molecule type" value="Genomic_DNA"/>
</dbReference>
<dbReference type="PANTHER" id="PTHR42776:SF27">
    <property type="entry name" value="DIPEPTIDYL PEPTIDASE FAMILY MEMBER 6"/>
    <property type="match status" value="1"/>
</dbReference>
<evidence type="ECO:0000313" key="4">
    <source>
        <dbReference type="EMBL" id="MBD7939771.1"/>
    </source>
</evidence>
<feature type="domain" description="Peptidase S9 prolyl oligopeptidase catalytic" evidence="3">
    <location>
        <begin position="472"/>
        <end position="667"/>
    </location>
</feature>
<dbReference type="SUPFAM" id="SSF82171">
    <property type="entry name" value="DPP6 N-terminal domain-like"/>
    <property type="match status" value="1"/>
</dbReference>
<dbReference type="RefSeq" id="WP_191742278.1">
    <property type="nucleotide sequence ID" value="NZ_JACSQU010000001.1"/>
</dbReference>
<dbReference type="SUPFAM" id="SSF53474">
    <property type="entry name" value="alpha/beta-Hydrolases"/>
    <property type="match status" value="1"/>
</dbReference>
<keyword evidence="1" id="KW-0378">Hydrolase</keyword>
<feature type="chain" id="PRO_5046186993" evidence="2">
    <location>
        <begin position="26"/>
        <end position="674"/>
    </location>
</feature>
<evidence type="ECO:0000256" key="1">
    <source>
        <dbReference type="ARBA" id="ARBA00022801"/>
    </source>
</evidence>
<keyword evidence="2" id="KW-0732">Signal</keyword>
<dbReference type="Gene3D" id="3.40.50.1820">
    <property type="entry name" value="alpha/beta hydrolase"/>
    <property type="match status" value="1"/>
</dbReference>
<evidence type="ECO:0000256" key="2">
    <source>
        <dbReference type="SAM" id="SignalP"/>
    </source>
</evidence>
<evidence type="ECO:0000259" key="3">
    <source>
        <dbReference type="Pfam" id="PF00326"/>
    </source>
</evidence>
<dbReference type="InterPro" id="IPR001375">
    <property type="entry name" value="Peptidase_S9_cat"/>
</dbReference>
<evidence type="ECO:0000313" key="5">
    <source>
        <dbReference type="Proteomes" id="UP000638918"/>
    </source>
</evidence>
<name>A0ABR8QW69_9CAUL</name>
<proteinExistence type="predicted"/>
<protein>
    <submittedName>
        <fullName evidence="4">S9 family peptidase</fullName>
    </submittedName>
</protein>
<reference evidence="4 5" key="1">
    <citation type="submission" date="2020-08" db="EMBL/GenBank/DDBJ databases">
        <title>A Genomic Blueprint of the Chicken Gut Microbiome.</title>
        <authorList>
            <person name="Gilroy R."/>
            <person name="Ravi A."/>
            <person name="Getino M."/>
            <person name="Pursley I."/>
            <person name="Horton D.L."/>
            <person name="Alikhan N.-F."/>
            <person name="Baker D."/>
            <person name="Gharbi K."/>
            <person name="Hall N."/>
            <person name="Watson M."/>
            <person name="Adriaenssens E.M."/>
            <person name="Foster-Nyarko E."/>
            <person name="Jarju S."/>
            <person name="Secka A."/>
            <person name="Antonio M."/>
            <person name="Oren A."/>
            <person name="Chaudhuri R."/>
            <person name="La Ragione R.M."/>
            <person name="Hildebrand F."/>
            <person name="Pallen M.J."/>
        </authorList>
    </citation>
    <scope>NUCLEOTIDE SEQUENCE [LARGE SCALE GENOMIC DNA]</scope>
    <source>
        <strain evidence="4 5">Sa3CVA3</strain>
    </source>
</reference>
<dbReference type="Proteomes" id="UP000638918">
    <property type="component" value="Unassembled WGS sequence"/>
</dbReference>
<comment type="caution">
    <text evidence="4">The sequence shown here is derived from an EMBL/GenBank/DDBJ whole genome shotgun (WGS) entry which is preliminary data.</text>
</comment>
<dbReference type="InterPro" id="IPR029058">
    <property type="entry name" value="AB_hydrolase_fold"/>
</dbReference>
<accession>A0ABR8QW69</accession>
<gene>
    <name evidence="4" type="ORF">H9656_00010</name>
</gene>
<sequence>MTSQLLGGLVAAVLLATGASAPSAAATNPPEASAFARRPAISSVSISPNGEHIVAVISADGKRRALAIWKADDLRSAPHVVGSDPRSEIIAAQFIKNDRLFVTTQQLADFSLSGTAERSYRTRTQVLDLEGNPVRIGLKFDGLTDEQQQFVGIGGLVSSLPQDPQSILVRDPMRGDTYVLNLYTGRSERRERGSDRFSSPQADLNGEIRARQQVDFDNGAAYIAQWIKDPSGNWAEHFRWYARDRKPVSIAGFSNDPNIIFVSHVEGRDHDAIYEYDIAQRKLGDVAFAHPLFSASGVVRSRSPQDFGEVLGFSYEAERGRVYWADPQMEAAFSQIRAALGVRDVAVDWKDTATGQVARLNVGEGADIDIVSYTDDRSKFIIRKAGGSLPPEYYVLQHGRMSLLGRANPELREAKLGPVSLVQYAARDGLTIPAILTKPDPTVFGPGPYPSIITPHGGPWARDELDWDASGWTQYFATRGYAVLQPQFRGSEGWGQTLWRAGDGEWGRKMQDDKDDGARWLIEQGVAAPDRIAMHGYSYGGYAAMMAAVRPNGLYQCAIAGAGPATIDLFKKGTYNSRFLREFQHPTANGEDPLRRIGEVSIPIYLYTGDRDTRVVPAESRTFAAALERLGKPVQLRILPDMEHTINTWTPENTEAILTSIEEFLKTSCGPNGL</sequence>
<dbReference type="PANTHER" id="PTHR42776">
    <property type="entry name" value="SERINE PEPTIDASE S9 FAMILY MEMBER"/>
    <property type="match status" value="1"/>
</dbReference>
<keyword evidence="5" id="KW-1185">Reference proteome</keyword>
<dbReference type="Pfam" id="PF00326">
    <property type="entry name" value="Peptidase_S9"/>
    <property type="match status" value="1"/>
</dbReference>
<organism evidence="4 5">
    <name type="scientific">Brevundimonas guildfordensis</name>
    <dbReference type="NCBI Taxonomy" id="2762241"/>
    <lineage>
        <taxon>Bacteria</taxon>
        <taxon>Pseudomonadati</taxon>
        <taxon>Pseudomonadota</taxon>
        <taxon>Alphaproteobacteria</taxon>
        <taxon>Caulobacterales</taxon>
        <taxon>Caulobacteraceae</taxon>
        <taxon>Brevundimonas</taxon>
    </lineage>
</organism>